<dbReference type="FunFam" id="2.30.230.10:FF:000001">
    <property type="entry name" value="Microsomal triglyceride transfer protein large subunit"/>
    <property type="match status" value="1"/>
</dbReference>
<evidence type="ECO:0000256" key="1">
    <source>
        <dbReference type="ARBA" id="ARBA00004240"/>
    </source>
</evidence>
<dbReference type="AlphaFoldDB" id="A0A0P4YI45"/>
<dbReference type="Pfam" id="PF19444">
    <property type="entry name" value="MTP_lip_bd"/>
    <property type="match status" value="1"/>
</dbReference>
<dbReference type="GO" id="GO:0005794">
    <property type="term" value="C:Golgi apparatus"/>
    <property type="evidence" value="ECO:0007669"/>
    <property type="project" value="TreeGrafter"/>
</dbReference>
<dbReference type="PANTHER" id="PTHR13024">
    <property type="entry name" value="MICROSOMAL TRIGLYCERIDE TRANSFER PROTEIN, LARGE SUBUNIT"/>
    <property type="match status" value="1"/>
</dbReference>
<dbReference type="InterPro" id="IPR015816">
    <property type="entry name" value="Vitellinogen_b-sht_N"/>
</dbReference>
<dbReference type="GO" id="GO:0016323">
    <property type="term" value="C:basolateral plasma membrane"/>
    <property type="evidence" value="ECO:0007669"/>
    <property type="project" value="TreeGrafter"/>
</dbReference>
<evidence type="ECO:0000256" key="4">
    <source>
        <dbReference type="ARBA" id="ARBA00022824"/>
    </source>
</evidence>
<reference evidence="6" key="1">
    <citation type="submission" date="2015-10" db="EMBL/GenBank/DDBJ databases">
        <title>Daphnia magna gene sets from two clonal populations assembled and annotated with EvidentialGene.</title>
        <authorList>
            <person name="Gilbert D."/>
            <person name="Podicheti R."/>
            <person name="Orsini L."/>
            <person name="Colbourne J."/>
            <person name="Pfrender M."/>
        </authorList>
    </citation>
    <scope>NUCLEOTIDE SEQUENCE</scope>
</reference>
<proteinExistence type="predicted"/>
<dbReference type="GO" id="GO:0042157">
    <property type="term" value="P:lipoprotein metabolic process"/>
    <property type="evidence" value="ECO:0007669"/>
    <property type="project" value="TreeGrafter"/>
</dbReference>
<accession>A0A0P4YI45</accession>
<dbReference type="GO" id="GO:0005783">
    <property type="term" value="C:endoplasmic reticulum"/>
    <property type="evidence" value="ECO:0007669"/>
    <property type="project" value="UniProtKB-SubCell"/>
</dbReference>
<dbReference type="GO" id="GO:0008289">
    <property type="term" value="F:lipid binding"/>
    <property type="evidence" value="ECO:0007669"/>
    <property type="project" value="InterPro"/>
</dbReference>
<sequence>MIQPGITLLLILAVFSSICQQAPATSTRQYELGTTYSYHYTAAVLLNEAPPLFSQNATKARGTDVGYQITAIVELTPVWQNPSDAAHMLFELLMSNPKLSVRSRKAQQPDGFIDHSSPLDDAQSTAVYIDWNDGIISHIYAFESESVSLNNLKKGIASLFQLQTSGIEIHELDASGNCTATYNSLGGRTFLKVKSNCQFRRPTSSFSQSQKILGLASVSSQQTKFNLKSDSDVVDTLISTEVHAVRVKLRSQAGASVISRQHLRLNGESKSNKKFPAASLAKAVESIKMSTNVNLIGDNLQLVEELVDACETSSCKSLKKAVNDLRKNLQTSNVATPSGAGAFGKLLPIVRRSSKVDILALLKDSKNKPILPQLMDVVAAAQTHESYTAAIEAINFQSQDIDLAERFLQVVSLSTHPSEDILNGLLTLSKKIKSEKLSETALLSLAAVTRTFASHPEKASSPLVARIHKYVIDNLEACSKEDCKQMYMRVLRNLGSVEMLPILLAHIDSTDRKTSVWAVKAVRALPTSVFLDDRVKDKLQRVYFQMGRPYDSSARTLALDTLLEHEPDETFLLEVLTSLSMGGRENLELNTYTLQRLQESAENDPILHSKLKQLLSDQPFLNTYHVFAQNGMSTTFSRVLYRNIDGNGTFSSSTEAVNKMMKRAAFDVYVRNSEDAFQLLSVGLFTGGLGSLMGFSSTESEEEEEATAGMEVTLAGVQLRPIVFFTGQGELMGHVWSGTASERTTALQATVLLQDHRQAVVLQSGFIAVLDIRGSVSFDFGGEIQISIWNRNSHSVVEDIAAWQLDGSLRLDTPFVKSSIDFTSSAASRVDFVNDVSFANGILLCLRMGQAEFHINYIVQKRESIPGTKHWIHKKKKRKDFIPGRTFKLNDQNSGFCNEMFPKT</sequence>
<protein>
    <submittedName>
        <fullName evidence="6">Microsomal triglyceride transfer protein large subunit</fullName>
    </submittedName>
</protein>
<dbReference type="OrthoDB" id="5865932at2759"/>
<evidence type="ECO:0000313" key="6">
    <source>
        <dbReference type="EMBL" id="JAI95989.1"/>
    </source>
</evidence>
<dbReference type="InterPro" id="IPR039988">
    <property type="entry name" value="MTTP"/>
</dbReference>
<name>A0A0P4YI45_9CRUS</name>
<dbReference type="SMART" id="SM00638">
    <property type="entry name" value="LPD_N"/>
    <property type="match status" value="1"/>
</dbReference>
<dbReference type="PROSITE" id="PS51211">
    <property type="entry name" value="VITELLOGENIN"/>
    <property type="match status" value="1"/>
</dbReference>
<dbReference type="PANTHER" id="PTHR13024:SF0">
    <property type="entry name" value="MICROSOMAL TRIACYLGLYCEROL TRANSFER PROTEIN"/>
    <property type="match status" value="1"/>
</dbReference>
<evidence type="ECO:0000256" key="3">
    <source>
        <dbReference type="ARBA" id="ARBA00022729"/>
    </source>
</evidence>
<dbReference type="Pfam" id="PF01347">
    <property type="entry name" value="Vitellogenin_N"/>
    <property type="match status" value="1"/>
</dbReference>
<keyword evidence="3" id="KW-0732">Signal</keyword>
<organism evidence="6">
    <name type="scientific">Daphnia magna</name>
    <dbReference type="NCBI Taxonomy" id="35525"/>
    <lineage>
        <taxon>Eukaryota</taxon>
        <taxon>Metazoa</taxon>
        <taxon>Ecdysozoa</taxon>
        <taxon>Arthropoda</taxon>
        <taxon>Crustacea</taxon>
        <taxon>Branchiopoda</taxon>
        <taxon>Diplostraca</taxon>
        <taxon>Cladocera</taxon>
        <taxon>Anomopoda</taxon>
        <taxon>Daphniidae</taxon>
        <taxon>Daphnia</taxon>
    </lineage>
</organism>
<dbReference type="GO" id="GO:0005548">
    <property type="term" value="F:phospholipid transporter activity"/>
    <property type="evidence" value="ECO:0007669"/>
    <property type="project" value="InterPro"/>
</dbReference>
<keyword evidence="4" id="KW-0256">Endoplasmic reticulum</keyword>
<dbReference type="InterPro" id="IPR015819">
    <property type="entry name" value="Lipid_transp_b-sht_shell"/>
</dbReference>
<dbReference type="SUPFAM" id="SSF48431">
    <property type="entry name" value="Lipovitellin-phosvitin complex, superhelical domain"/>
    <property type="match status" value="1"/>
</dbReference>
<evidence type="ECO:0000256" key="5">
    <source>
        <dbReference type="PROSITE-ProRule" id="PRU00557"/>
    </source>
</evidence>
<dbReference type="Gene3D" id="1.25.10.20">
    <property type="entry name" value="Vitellinogen, superhelical"/>
    <property type="match status" value="1"/>
</dbReference>
<dbReference type="Gene3D" id="2.30.230.10">
    <property type="entry name" value="Lipovitellin, beta-sheet shell regions, chain A"/>
    <property type="match status" value="1"/>
</dbReference>
<keyword evidence="2" id="KW-0813">Transport</keyword>
<dbReference type="SUPFAM" id="SSF56968">
    <property type="entry name" value="Lipovitellin-phosvitin complex, beta-sheet shell regions"/>
    <property type="match status" value="1"/>
</dbReference>
<dbReference type="InterPro" id="IPR011030">
    <property type="entry name" value="Lipovitellin_superhlx_dom"/>
</dbReference>
<reference evidence="6" key="2">
    <citation type="submission" date="2015-10" db="EMBL/GenBank/DDBJ databases">
        <authorList>
            <person name="Gilbert D.G."/>
        </authorList>
    </citation>
    <scope>NUCLEOTIDE SEQUENCE</scope>
</reference>
<dbReference type="InterPro" id="IPR001747">
    <property type="entry name" value="Vitellogenin_N"/>
</dbReference>
<dbReference type="InterPro" id="IPR045811">
    <property type="entry name" value="MTP_lip-bd"/>
</dbReference>
<comment type="subcellular location">
    <subcellularLocation>
        <location evidence="1">Endoplasmic reticulum</location>
    </subcellularLocation>
</comment>
<comment type="caution">
    <text evidence="5">Lacks conserved residue(s) required for the propagation of feature annotation.</text>
</comment>
<evidence type="ECO:0000256" key="2">
    <source>
        <dbReference type="ARBA" id="ARBA00022448"/>
    </source>
</evidence>
<dbReference type="EMBL" id="GDIP01227412">
    <property type="protein sequence ID" value="JAI95989.1"/>
    <property type="molecule type" value="Transcribed_RNA"/>
</dbReference>